<dbReference type="GO" id="GO:0004416">
    <property type="term" value="F:hydroxyacylglutathione hydrolase activity"/>
    <property type="evidence" value="ECO:0007669"/>
    <property type="project" value="UniProtKB-EC"/>
</dbReference>
<proteinExistence type="inferred from homology"/>
<name>A0ABT5IVA8_9NEIS</name>
<feature type="binding site" evidence="7">
    <location>
        <position position="56"/>
    </location>
    <ligand>
        <name>Zn(2+)</name>
        <dbReference type="ChEBI" id="CHEBI:29105"/>
        <label>1</label>
    </ligand>
</feature>
<dbReference type="Gene3D" id="3.60.15.10">
    <property type="entry name" value="Ribonuclease Z/Hydroxyacylglutathione hydrolase-like"/>
    <property type="match status" value="1"/>
</dbReference>
<dbReference type="InterPro" id="IPR017782">
    <property type="entry name" value="Hydroxyacylglutathione_Hdrlase"/>
</dbReference>
<dbReference type="RefSeq" id="WP_272750908.1">
    <property type="nucleotide sequence ID" value="NZ_JAQQLF010000005.1"/>
</dbReference>
<feature type="binding site" evidence="7">
    <location>
        <position position="111"/>
    </location>
    <ligand>
        <name>Zn(2+)</name>
        <dbReference type="ChEBI" id="CHEBI:29105"/>
        <label>1</label>
    </ligand>
</feature>
<dbReference type="InterPro" id="IPR035680">
    <property type="entry name" value="Clx_II_MBL"/>
</dbReference>
<feature type="binding site" evidence="7">
    <location>
        <position position="60"/>
    </location>
    <ligand>
        <name>Zn(2+)</name>
        <dbReference type="ChEBI" id="CHEBI:29105"/>
        <label>2</label>
    </ligand>
</feature>
<comment type="cofactor">
    <cofactor evidence="7">
        <name>Zn(2+)</name>
        <dbReference type="ChEBI" id="CHEBI:29105"/>
    </cofactor>
    <text evidence="7">Binds 2 Zn(2+) ions per subunit.</text>
</comment>
<dbReference type="InterPro" id="IPR036866">
    <property type="entry name" value="RibonucZ/Hydroxyglut_hydro"/>
</dbReference>
<dbReference type="CDD" id="cd07723">
    <property type="entry name" value="hydroxyacylglutathione_hydrolase_MBL-fold"/>
    <property type="match status" value="1"/>
</dbReference>
<dbReference type="PANTHER" id="PTHR43705">
    <property type="entry name" value="HYDROXYACYLGLUTATHIONE HYDROLASE"/>
    <property type="match status" value="1"/>
</dbReference>
<keyword evidence="10" id="KW-1185">Reference proteome</keyword>
<evidence type="ECO:0000256" key="5">
    <source>
        <dbReference type="ARBA" id="ARBA00022801"/>
    </source>
</evidence>
<evidence type="ECO:0000256" key="7">
    <source>
        <dbReference type="HAMAP-Rule" id="MF_01374"/>
    </source>
</evidence>
<evidence type="ECO:0000256" key="2">
    <source>
        <dbReference type="ARBA" id="ARBA00004963"/>
    </source>
</evidence>
<protein>
    <recommendedName>
        <fullName evidence="7">Hydroxyacylglutathione hydrolase</fullName>
        <ecNumber evidence="7">3.1.2.6</ecNumber>
    </recommendedName>
    <alternativeName>
        <fullName evidence="7">Glyoxalase II</fullName>
        <shortName evidence="7">Glx II</shortName>
    </alternativeName>
</protein>
<organism evidence="9 10">
    <name type="scientific">Vogesella aquatica</name>
    <dbReference type="NCBI Taxonomy" id="2984206"/>
    <lineage>
        <taxon>Bacteria</taxon>
        <taxon>Pseudomonadati</taxon>
        <taxon>Pseudomonadota</taxon>
        <taxon>Betaproteobacteria</taxon>
        <taxon>Neisseriales</taxon>
        <taxon>Chromobacteriaceae</taxon>
        <taxon>Vogesella</taxon>
    </lineage>
</organism>
<comment type="function">
    <text evidence="7">Thiolesterase that catalyzes the hydrolysis of S-D-lactoyl-glutathione to form glutathione and D-lactic acid.</text>
</comment>
<feature type="domain" description="Metallo-beta-lactamase" evidence="8">
    <location>
        <begin position="15"/>
        <end position="166"/>
    </location>
</feature>
<feature type="binding site" evidence="7">
    <location>
        <position position="61"/>
    </location>
    <ligand>
        <name>Zn(2+)</name>
        <dbReference type="ChEBI" id="CHEBI:29105"/>
        <label>2</label>
    </ligand>
</feature>
<comment type="caution">
    <text evidence="9">The sequence shown here is derived from an EMBL/GenBank/DDBJ whole genome shotgun (WGS) entry which is preliminary data.</text>
</comment>
<dbReference type="SMART" id="SM00849">
    <property type="entry name" value="Lactamase_B"/>
    <property type="match status" value="1"/>
</dbReference>
<keyword evidence="4 7" id="KW-0479">Metal-binding</keyword>
<feature type="binding site" evidence="7">
    <location>
        <position position="128"/>
    </location>
    <ligand>
        <name>Zn(2+)</name>
        <dbReference type="ChEBI" id="CHEBI:29105"/>
        <label>1</label>
    </ligand>
</feature>
<dbReference type="InterPro" id="IPR001279">
    <property type="entry name" value="Metallo-B-lactamas"/>
</dbReference>
<keyword evidence="5 7" id="KW-0378">Hydrolase</keyword>
<dbReference type="InterPro" id="IPR032282">
    <property type="entry name" value="HAGH_C"/>
</dbReference>
<gene>
    <name evidence="7 9" type="primary">gloB</name>
    <name evidence="9" type="ORF">PQU95_04630</name>
</gene>
<evidence type="ECO:0000259" key="8">
    <source>
        <dbReference type="SMART" id="SM00849"/>
    </source>
</evidence>
<comment type="subunit">
    <text evidence="7">Monomer.</text>
</comment>
<feature type="binding site" evidence="7">
    <location>
        <position position="166"/>
    </location>
    <ligand>
        <name>Zn(2+)</name>
        <dbReference type="ChEBI" id="CHEBI:29105"/>
        <label>2</label>
    </ligand>
</feature>
<evidence type="ECO:0000256" key="3">
    <source>
        <dbReference type="ARBA" id="ARBA00006759"/>
    </source>
</evidence>
<reference evidence="9 10" key="1">
    <citation type="submission" date="2023-01" db="EMBL/GenBank/DDBJ databases">
        <title>Novel species of the genus Vogesella isolated from rivers.</title>
        <authorList>
            <person name="Lu H."/>
        </authorList>
    </citation>
    <scope>NUCLEOTIDE SEQUENCE [LARGE SCALE GENOMIC DNA]</scope>
    <source>
        <strain evidence="9 10">DC21W</strain>
    </source>
</reference>
<evidence type="ECO:0000256" key="6">
    <source>
        <dbReference type="ARBA" id="ARBA00022833"/>
    </source>
</evidence>
<sequence length="254" mass="27751">MADMFRLAAISAFADNYIWVLHDNRRSIAVDPGDAAPLQAWLSRQQLQLEAVWVTHHHADHIGGLPALLAAWPQLAVYGPADITGVNHPCRHGSTVPAFGRAAQVMAIPGHTANHLAFYLAPHLFCGDTLFGAGCGRVFDGTMTDLFHSLRSLASLPPDTLCYPAHEYTLSNLAFAAVVEPGNTAIITRQQRDQACRAANQPTLPTLLADELATNPFLRITQTAVRHAAKQYAGHEITSEEDIFATLRLWKNNF</sequence>
<keyword evidence="6 7" id="KW-0862">Zinc</keyword>
<comment type="pathway">
    <text evidence="2 7">Secondary metabolite metabolism; methylglyoxal degradation; (R)-lactate from methylglyoxal: step 2/2.</text>
</comment>
<accession>A0ABT5IVA8</accession>
<dbReference type="PANTHER" id="PTHR43705:SF1">
    <property type="entry name" value="HYDROXYACYLGLUTATHIONE HYDROLASE GLOB"/>
    <property type="match status" value="1"/>
</dbReference>
<comment type="similarity">
    <text evidence="3 7">Belongs to the metallo-beta-lactamase superfamily. Glyoxalase II family.</text>
</comment>
<dbReference type="Pfam" id="PF00753">
    <property type="entry name" value="Lactamase_B"/>
    <property type="match status" value="2"/>
</dbReference>
<dbReference type="EC" id="3.1.2.6" evidence="7"/>
<dbReference type="PIRSF" id="PIRSF005457">
    <property type="entry name" value="Glx"/>
    <property type="match status" value="1"/>
</dbReference>
<evidence type="ECO:0000256" key="1">
    <source>
        <dbReference type="ARBA" id="ARBA00001623"/>
    </source>
</evidence>
<dbReference type="EMBL" id="JAQQLF010000005">
    <property type="protein sequence ID" value="MDC7716502.1"/>
    <property type="molecule type" value="Genomic_DNA"/>
</dbReference>
<comment type="catalytic activity">
    <reaction evidence="1 7">
        <text>an S-(2-hydroxyacyl)glutathione + H2O = a 2-hydroxy carboxylate + glutathione + H(+)</text>
        <dbReference type="Rhea" id="RHEA:21864"/>
        <dbReference type="ChEBI" id="CHEBI:15377"/>
        <dbReference type="ChEBI" id="CHEBI:15378"/>
        <dbReference type="ChEBI" id="CHEBI:57925"/>
        <dbReference type="ChEBI" id="CHEBI:58896"/>
        <dbReference type="ChEBI" id="CHEBI:71261"/>
        <dbReference type="EC" id="3.1.2.6"/>
    </reaction>
</comment>
<dbReference type="InterPro" id="IPR050110">
    <property type="entry name" value="Glyoxalase_II_hydrolase"/>
</dbReference>
<dbReference type="NCBIfam" id="TIGR03413">
    <property type="entry name" value="GSH_gloB"/>
    <property type="match status" value="1"/>
</dbReference>
<evidence type="ECO:0000313" key="9">
    <source>
        <dbReference type="EMBL" id="MDC7716502.1"/>
    </source>
</evidence>
<evidence type="ECO:0000256" key="4">
    <source>
        <dbReference type="ARBA" id="ARBA00022723"/>
    </source>
</evidence>
<evidence type="ECO:0000313" key="10">
    <source>
        <dbReference type="Proteomes" id="UP001219956"/>
    </source>
</evidence>
<dbReference type="SUPFAM" id="SSF56281">
    <property type="entry name" value="Metallo-hydrolase/oxidoreductase"/>
    <property type="match status" value="1"/>
</dbReference>
<dbReference type="HAMAP" id="MF_01374">
    <property type="entry name" value="Glyoxalase_2"/>
    <property type="match status" value="1"/>
</dbReference>
<dbReference type="Proteomes" id="UP001219956">
    <property type="component" value="Unassembled WGS sequence"/>
</dbReference>
<feature type="binding site" evidence="7">
    <location>
        <position position="128"/>
    </location>
    <ligand>
        <name>Zn(2+)</name>
        <dbReference type="ChEBI" id="CHEBI:29105"/>
        <label>2</label>
    </ligand>
</feature>
<feature type="binding site" evidence="7">
    <location>
        <position position="58"/>
    </location>
    <ligand>
        <name>Zn(2+)</name>
        <dbReference type="ChEBI" id="CHEBI:29105"/>
        <label>1</label>
    </ligand>
</feature>
<dbReference type="Pfam" id="PF16123">
    <property type="entry name" value="HAGH_C"/>
    <property type="match status" value="1"/>
</dbReference>